<dbReference type="OrthoDB" id="7253at10239"/>
<feature type="compositionally biased region" description="Basic and acidic residues" evidence="1">
    <location>
        <begin position="42"/>
        <end position="56"/>
    </location>
</feature>
<feature type="region of interest" description="Disordered" evidence="1">
    <location>
        <begin position="1"/>
        <end position="89"/>
    </location>
</feature>
<evidence type="ECO:0000313" key="3">
    <source>
        <dbReference type="Proteomes" id="UP000000331"/>
    </source>
</evidence>
<dbReference type="GeneID" id="10359098"/>
<sequence>MNNETNEEVSKGGNKDLGKLTPQKKTVIRNGKPMETTIYVDGDQKEQSDDKPKASTEEEQAPVSNLASNMTKKTHDTQPKLTSSEMKELGVGEADIISANDSNKSNKENYVTLTDDEGKKTALITYLETDKYIVMLDIASNDTVIGAGVRGFYEACKLAVDAEKGVSVSDDMGPNLGGFAEDNGMKLNKDGDWVLEANDVAYLFKEEDN</sequence>
<dbReference type="EMBL" id="HM242243">
    <property type="protein sequence ID" value="ADJ53102.1"/>
    <property type="molecule type" value="Genomic_DNA"/>
</dbReference>
<name>D9J0K9_9CAUD</name>
<reference evidence="2 3" key="1">
    <citation type="journal article" date="2010" name="J. Bacteriol.">
        <title>Brochothrix thermosphacta bacteriophages feature heterogeneous and highly mosaic genomes and utilize unique prophage insertion sites.</title>
        <authorList>
            <person name="Kilcher S."/>
            <person name="Loessner M.J."/>
            <person name="Klumpp J."/>
        </authorList>
    </citation>
    <scope>NUCLEOTIDE SEQUENCE [LARGE SCALE GENOMIC DNA]</scope>
</reference>
<dbReference type="KEGG" id="vg:10359098"/>
<keyword evidence="3" id="KW-1185">Reference proteome</keyword>
<organism evidence="2 3">
    <name type="scientific">Brochothrix phage A9</name>
    <dbReference type="NCBI Taxonomy" id="857312"/>
    <lineage>
        <taxon>Viruses</taxon>
        <taxon>Duplodnaviria</taxon>
        <taxon>Heunggongvirae</taxon>
        <taxon>Uroviricota</taxon>
        <taxon>Caudoviricetes</taxon>
        <taxon>Herelleviridae</taxon>
        <taxon>Klumppvirus</taxon>
        <taxon>Klumppvirus A9</taxon>
    </lineage>
</organism>
<protein>
    <submittedName>
        <fullName evidence="2">Gp62</fullName>
    </submittedName>
</protein>
<dbReference type="RefSeq" id="YP_004301395.1">
    <property type="nucleotide sequence ID" value="NC_015253.1"/>
</dbReference>
<proteinExistence type="predicted"/>
<feature type="compositionally biased region" description="Polar residues" evidence="1">
    <location>
        <begin position="62"/>
        <end position="71"/>
    </location>
</feature>
<dbReference type="Proteomes" id="UP000000331">
    <property type="component" value="Segment"/>
</dbReference>
<feature type="compositionally biased region" description="Basic and acidic residues" evidence="1">
    <location>
        <begin position="8"/>
        <end position="18"/>
    </location>
</feature>
<accession>D9J0K9</accession>
<evidence type="ECO:0000313" key="2">
    <source>
        <dbReference type="EMBL" id="ADJ53102.1"/>
    </source>
</evidence>
<evidence type="ECO:0000256" key="1">
    <source>
        <dbReference type="SAM" id="MobiDB-lite"/>
    </source>
</evidence>